<keyword evidence="2 4" id="KW-0808">Transferase</keyword>
<organism evidence="4 5">
    <name type="scientific">Helianthus annuus</name>
    <name type="common">Common sunflower</name>
    <dbReference type="NCBI Taxonomy" id="4232"/>
    <lineage>
        <taxon>Eukaryota</taxon>
        <taxon>Viridiplantae</taxon>
        <taxon>Streptophyta</taxon>
        <taxon>Embryophyta</taxon>
        <taxon>Tracheophyta</taxon>
        <taxon>Spermatophyta</taxon>
        <taxon>Magnoliopsida</taxon>
        <taxon>eudicotyledons</taxon>
        <taxon>Gunneridae</taxon>
        <taxon>Pentapetalae</taxon>
        <taxon>asterids</taxon>
        <taxon>campanulids</taxon>
        <taxon>Asterales</taxon>
        <taxon>Asteraceae</taxon>
        <taxon>Asteroideae</taxon>
        <taxon>Heliantheae alliance</taxon>
        <taxon>Heliantheae</taxon>
        <taxon>Helianthus</taxon>
    </lineage>
</organism>
<evidence type="ECO:0000313" key="3">
    <source>
        <dbReference type="EMBL" id="KAF5808268.1"/>
    </source>
</evidence>
<evidence type="ECO:0000256" key="1">
    <source>
        <dbReference type="ARBA" id="ARBA00009995"/>
    </source>
</evidence>
<dbReference type="Proteomes" id="UP000215914">
    <property type="component" value="Chromosome 4"/>
</dbReference>
<reference evidence="3" key="3">
    <citation type="submission" date="2020-06" db="EMBL/GenBank/DDBJ databases">
        <title>Helianthus annuus Genome sequencing and assembly Release 2.</title>
        <authorList>
            <person name="Gouzy J."/>
            <person name="Langlade N."/>
            <person name="Munos S."/>
        </authorList>
    </citation>
    <scope>NUCLEOTIDE SEQUENCE</scope>
    <source>
        <tissue evidence="3">Leaves</tissue>
    </source>
</reference>
<evidence type="ECO:0000256" key="2">
    <source>
        <dbReference type="ARBA" id="ARBA00022679"/>
    </source>
</evidence>
<dbReference type="CDD" id="cd03784">
    <property type="entry name" value="GT1_Gtf-like"/>
    <property type="match status" value="1"/>
</dbReference>
<dbReference type="EC" id="2.4.1.324" evidence="3"/>
<sequence>MNQVMVVPFPGRGHINPMLNLCNILSSHSCTTLFTVVVTEEWLGFLNPDPEQDNIRFATIPNVLPSELNRGSDVVGFLTAANTKMEGPFVEVLDQTEFPVTLIIADGTMGWPFDVANRRDIPVAMYWPMSASMLSVVHHVDLLESNHHLFVDVSERGNEIIDYIPGLSSLTVADIPTVYHSGGERLKGIIPNLSNIKANYILISTIYELEHEALDALRATLQMPVYTSGPNIPYSQSEPNPSSDQPIYLNWLNSKPPRSVLYVSFGSFLSVTGAEMAEIAYGLTQSGVNFLWVARGETSHLKEICGENGMVVEWCYQLRVLLHSSIGGFWTHCGWNSVKESLFSGLPMLAFPISLDQTLNSKMIVKDWKIGWNVREKMGALKRDEIAKTVRDFMDSKSVVRIEMMEWAKGFSRICQESVGEAGSVNKDFDAFVKDIAMK</sequence>
<name>A0A251UV98_HELAN</name>
<evidence type="ECO:0000313" key="4">
    <source>
        <dbReference type="EMBL" id="OTG27268.1"/>
    </source>
</evidence>
<dbReference type="AlphaFoldDB" id="A0A251UV98"/>
<keyword evidence="5" id="KW-1185">Reference proteome</keyword>
<dbReference type="PANTHER" id="PTHR11926">
    <property type="entry name" value="GLUCOSYL/GLUCURONOSYL TRANSFERASES"/>
    <property type="match status" value="1"/>
</dbReference>
<reference evidence="3 5" key="1">
    <citation type="journal article" date="2017" name="Nature">
        <title>The sunflower genome provides insights into oil metabolism, flowering and Asterid evolution.</title>
        <authorList>
            <person name="Badouin H."/>
            <person name="Gouzy J."/>
            <person name="Grassa C.J."/>
            <person name="Murat F."/>
            <person name="Staton S.E."/>
            <person name="Cottret L."/>
            <person name="Lelandais-Briere C."/>
            <person name="Owens G.L."/>
            <person name="Carrere S."/>
            <person name="Mayjonade B."/>
            <person name="Legrand L."/>
            <person name="Gill N."/>
            <person name="Kane N.C."/>
            <person name="Bowers J.E."/>
            <person name="Hubner S."/>
            <person name="Bellec A."/>
            <person name="Berard A."/>
            <person name="Berges H."/>
            <person name="Blanchet N."/>
            <person name="Boniface M.C."/>
            <person name="Brunel D."/>
            <person name="Catrice O."/>
            <person name="Chaidir N."/>
            <person name="Claudel C."/>
            <person name="Donnadieu C."/>
            <person name="Faraut T."/>
            <person name="Fievet G."/>
            <person name="Helmstetter N."/>
            <person name="King M."/>
            <person name="Knapp S.J."/>
            <person name="Lai Z."/>
            <person name="Le Paslier M.C."/>
            <person name="Lippi Y."/>
            <person name="Lorenzon L."/>
            <person name="Mandel J.R."/>
            <person name="Marage G."/>
            <person name="Marchand G."/>
            <person name="Marquand E."/>
            <person name="Bret-Mestries E."/>
            <person name="Morien E."/>
            <person name="Nambeesan S."/>
            <person name="Nguyen T."/>
            <person name="Pegot-Espagnet P."/>
            <person name="Pouilly N."/>
            <person name="Raftis F."/>
            <person name="Sallet E."/>
            <person name="Schiex T."/>
            <person name="Thomas J."/>
            <person name="Vandecasteele C."/>
            <person name="Vares D."/>
            <person name="Vear F."/>
            <person name="Vautrin S."/>
            <person name="Crespi M."/>
            <person name="Mangin B."/>
            <person name="Burke J.M."/>
            <person name="Salse J."/>
            <person name="Munos S."/>
            <person name="Vincourt P."/>
            <person name="Rieseberg L.H."/>
            <person name="Langlade N.B."/>
        </authorList>
    </citation>
    <scope>NUCLEOTIDE SEQUENCE [LARGE SCALE GENOMIC DNA]</scope>
    <source>
        <strain evidence="5">cv. SF193</strain>
        <tissue evidence="3">Leaves</tissue>
    </source>
</reference>
<protein>
    <submittedName>
        <fullName evidence="3">7-deoxyloganetin glucosyltransferase</fullName>
        <ecNumber evidence="3">2.4.1.324</ecNumber>
    </submittedName>
    <submittedName>
        <fullName evidence="4">Putative UDP-glucuronosyl/UDP-glucosyltransferase</fullName>
    </submittedName>
</protein>
<dbReference type="SUPFAM" id="SSF53756">
    <property type="entry name" value="UDP-Glycosyltransferase/glycogen phosphorylase"/>
    <property type="match status" value="1"/>
</dbReference>
<dbReference type="OMA" id="IHIVAMP"/>
<dbReference type="Gene3D" id="3.40.50.2000">
    <property type="entry name" value="Glycogen Phosphorylase B"/>
    <property type="match status" value="2"/>
</dbReference>
<dbReference type="Gramene" id="mRNA:HanXRQr2_Chr04g0143471">
    <property type="protein sequence ID" value="mRNA:HanXRQr2_Chr04g0143471"/>
    <property type="gene ID" value="HanXRQr2_Chr04g0143471"/>
</dbReference>
<dbReference type="FunFam" id="3.40.50.2000:FF:000138">
    <property type="entry name" value="Glycosyltransferase"/>
    <property type="match status" value="1"/>
</dbReference>
<dbReference type="InParanoid" id="A0A251UV98"/>
<dbReference type="GO" id="GO:0035251">
    <property type="term" value="F:UDP-glucosyltransferase activity"/>
    <property type="evidence" value="ECO:0000318"/>
    <property type="project" value="GO_Central"/>
</dbReference>
<dbReference type="EMBL" id="CM007893">
    <property type="protein sequence ID" value="OTG27268.1"/>
    <property type="molecule type" value="Genomic_DNA"/>
</dbReference>
<reference evidence="4" key="2">
    <citation type="submission" date="2017-02" db="EMBL/GenBank/DDBJ databases">
        <title>Sunflower complete genome.</title>
        <authorList>
            <person name="Langlade N."/>
            <person name="Munos S."/>
        </authorList>
    </citation>
    <scope>NUCLEOTIDE SEQUENCE [LARGE SCALE GENOMIC DNA]</scope>
    <source>
        <tissue evidence="4">Leaves</tissue>
    </source>
</reference>
<gene>
    <name evidence="4" type="ORF">HannXRQ_Chr04g0098221</name>
    <name evidence="3" type="ORF">HanXRQr2_Chr04g0143471</name>
</gene>
<dbReference type="EMBL" id="MNCJ02000319">
    <property type="protein sequence ID" value="KAF5808268.1"/>
    <property type="molecule type" value="Genomic_DNA"/>
</dbReference>
<proteinExistence type="inferred from homology"/>
<dbReference type="OrthoDB" id="5835829at2759"/>
<keyword evidence="3" id="KW-0328">Glycosyltransferase</keyword>
<accession>A0A251UV98</accession>
<dbReference type="InterPro" id="IPR002213">
    <property type="entry name" value="UDP_glucos_trans"/>
</dbReference>
<dbReference type="PANTHER" id="PTHR11926:SF774">
    <property type="entry name" value="UDP-GLYCOSYLTRANSFERASE 85A1-RELATED"/>
    <property type="match status" value="1"/>
</dbReference>
<comment type="similarity">
    <text evidence="1">Belongs to the UDP-glycosyltransferase family.</text>
</comment>
<dbReference type="Pfam" id="PF00201">
    <property type="entry name" value="UDPGT"/>
    <property type="match status" value="1"/>
</dbReference>
<evidence type="ECO:0000313" key="5">
    <source>
        <dbReference type="Proteomes" id="UP000215914"/>
    </source>
</evidence>